<dbReference type="InterPro" id="IPR000510">
    <property type="entry name" value="Nase/OxRdtase_comp1"/>
</dbReference>
<dbReference type="OrthoDB" id="53142at2157"/>
<reference evidence="2 3" key="1">
    <citation type="journal article" date="2007" name="Appl. Environ. Microbiol.">
        <title>Isolation of key methanogens for global methane emission from rice paddy fields: a novel isolate affiliated with the clone cluster rice cluster I.</title>
        <authorList>
            <person name="Sakai S."/>
            <person name="Imachi H."/>
            <person name="Sekiguchi Y."/>
            <person name="Ohashi A."/>
            <person name="Harada H."/>
            <person name="Kamagata Y."/>
        </authorList>
    </citation>
    <scope>NUCLEOTIDE SEQUENCE [LARGE SCALE GENOMIC DNA]</scope>
    <source>
        <strain evidence="3">DSM 17711 / JCM 13418 / NBRC 101707 / SANAE</strain>
    </source>
</reference>
<dbReference type="RefSeq" id="WP_012899115.1">
    <property type="nucleotide sequence ID" value="NC_013665.1"/>
</dbReference>
<dbReference type="KEGG" id="mpd:MCP_0363"/>
<dbReference type="eggNOG" id="arCOG04888">
    <property type="taxonomic scope" value="Archaea"/>
</dbReference>
<reference evidence="2 3" key="2">
    <citation type="journal article" date="2008" name="Int. J. Syst. Evol. Microbiol.">
        <title>Methanocella paludicola gen. nov., sp. nov., a methane-producing archaeon, the first isolate of the lineage 'Rice Cluster I', and proposal of the new archaeal order Methanocellales ord. nov.</title>
        <authorList>
            <person name="Sakai S."/>
            <person name="Imachi H."/>
            <person name="Hanada S."/>
            <person name="Ohashi A."/>
            <person name="Harada H."/>
            <person name="Kamagata Y."/>
        </authorList>
    </citation>
    <scope>NUCLEOTIDE SEQUENCE [LARGE SCALE GENOMIC DNA]</scope>
    <source>
        <strain evidence="3">DSM 17711 / JCM 13418 / NBRC 101707 / SANAE</strain>
    </source>
</reference>
<name>D1YVG3_METPS</name>
<organism evidence="2 3">
    <name type="scientific">Methanocella paludicola (strain DSM 17711 / JCM 13418 / NBRC 101707 / SANAE)</name>
    <dbReference type="NCBI Taxonomy" id="304371"/>
    <lineage>
        <taxon>Archaea</taxon>
        <taxon>Methanobacteriati</taxon>
        <taxon>Methanobacteriota</taxon>
        <taxon>Stenosarchaea group</taxon>
        <taxon>Methanomicrobia</taxon>
        <taxon>Methanocellales</taxon>
        <taxon>Methanocellaceae</taxon>
        <taxon>Methanocella</taxon>
    </lineage>
</organism>
<reference evidence="3" key="3">
    <citation type="journal article" date="2011" name="PLoS ONE">
        <title>Genome sequence of a mesophilic hydrogenotrophic methanogen Methanocella paludicola, the first cultivated representative of the order Methanocellales.</title>
        <authorList>
            <person name="Sakai S."/>
            <person name="Takaki Y."/>
            <person name="Shimamura S."/>
            <person name="Sekine M."/>
            <person name="Tajima T."/>
            <person name="Kosugi H."/>
            <person name="Ichikawa N."/>
            <person name="Tasumi E."/>
            <person name="Hiraki A.T."/>
            <person name="Shimizu A."/>
            <person name="Kato Y."/>
            <person name="Nishiko R."/>
            <person name="Mori K."/>
            <person name="Fujita N."/>
            <person name="Imachi H."/>
            <person name="Takai K."/>
        </authorList>
    </citation>
    <scope>NUCLEOTIDE SEQUENCE [LARGE SCALE GENOMIC DNA]</scope>
    <source>
        <strain evidence="3">DSM 17711 / JCM 13418 / NBRC 101707 / SANAE</strain>
    </source>
</reference>
<dbReference type="STRING" id="304371.MCP_0363"/>
<dbReference type="Pfam" id="PF00148">
    <property type="entry name" value="Oxidored_nitro"/>
    <property type="match status" value="1"/>
</dbReference>
<dbReference type="FunCoup" id="D1YVG3">
    <property type="interactions" value="78"/>
</dbReference>
<dbReference type="Gene3D" id="3.40.50.1980">
    <property type="entry name" value="Nitrogenase molybdenum iron protein domain"/>
    <property type="match status" value="1"/>
</dbReference>
<dbReference type="InParanoid" id="D1YVG3"/>
<dbReference type="NCBIfam" id="TIGR03282">
    <property type="entry name" value="methan_mark_13"/>
    <property type="match status" value="1"/>
</dbReference>
<dbReference type="PANTHER" id="PTHR42846">
    <property type="entry name" value="NI-SIROHYDROCHLORIN A,C-DIAMIDE REDUCTIVE CYCLASE COMPLEX, COMPONENT CFBD"/>
    <property type="match status" value="1"/>
</dbReference>
<proteinExistence type="predicted"/>
<dbReference type="GeneID" id="8680476"/>
<sequence length="368" mass="40102">MEQLATAGRIIQPRPSSIVAALYTLRDLDTDVAILHGPPGCCFKHSRLLEEDGMHVVTTAMCDSDYVFGGHDLLVNVLEKVIDRFHPRTVGIVGTCASMIIGENFHRAVEEADVEVPVIEVEIHAGYSDNTHGAIVTLEAANAVGLLSEAELERQKRMLLLATDIEKKFGAASKDYIEPSRGDLKYRAAERLLELMRQGKRGLSVLNAKKETAYMFADINLAVSQAARAVGAPSPITIANLDPDVGLPRIRRYATTITAQLKENGVTIDHITGGLDEYPMSGEKAARIITEKYSNYDYVVLSGVPHAVPYEAIRGMEIFSITNGPRQAEPLKAAGHGHVMVEVDLHPKTLGVHGMVESELGETLRSML</sequence>
<dbReference type="InterPro" id="IPR017675">
    <property type="entry name" value="CfbD"/>
</dbReference>
<evidence type="ECO:0000313" key="2">
    <source>
        <dbReference type="EMBL" id="BAI60435.1"/>
    </source>
</evidence>
<dbReference type="PATRIC" id="fig|304371.9.peg.372"/>
<dbReference type="PANTHER" id="PTHR42846:SF1">
    <property type="entry name" value="NI-SIROHYDROCHLORIN A,C-DIAMIDE REDUCTIVE CYCLASE COMPLEX, COMPONENT CFBD"/>
    <property type="match status" value="1"/>
</dbReference>
<dbReference type="SUPFAM" id="SSF53807">
    <property type="entry name" value="Helical backbone' metal receptor"/>
    <property type="match status" value="1"/>
</dbReference>
<dbReference type="EMBL" id="AP011532">
    <property type="protein sequence ID" value="BAI60435.1"/>
    <property type="molecule type" value="Genomic_DNA"/>
</dbReference>
<keyword evidence="3" id="KW-1185">Reference proteome</keyword>
<gene>
    <name evidence="2" type="ordered locus">MCP_0363</name>
</gene>
<feature type="domain" description="Nitrogenase/oxidoreductase component 1" evidence="1">
    <location>
        <begin position="21"/>
        <end position="138"/>
    </location>
</feature>
<dbReference type="GO" id="GO:0016491">
    <property type="term" value="F:oxidoreductase activity"/>
    <property type="evidence" value="ECO:0007669"/>
    <property type="project" value="InterPro"/>
</dbReference>
<evidence type="ECO:0000259" key="1">
    <source>
        <dbReference type="Pfam" id="PF00148"/>
    </source>
</evidence>
<evidence type="ECO:0000313" key="3">
    <source>
        <dbReference type="Proteomes" id="UP000001882"/>
    </source>
</evidence>
<accession>D1YVG3</accession>
<dbReference type="Proteomes" id="UP000001882">
    <property type="component" value="Chromosome"/>
</dbReference>
<protein>
    <recommendedName>
        <fullName evidence="1">Nitrogenase/oxidoreductase component 1 domain-containing protein</fullName>
    </recommendedName>
</protein>
<dbReference type="InterPro" id="IPR052673">
    <property type="entry name" value="Ni-siroh_cyclase_CfbD"/>
</dbReference>
<dbReference type="AlphaFoldDB" id="D1YVG3"/>